<comment type="caution">
    <text evidence="2">The sequence shown here is derived from an EMBL/GenBank/DDBJ whole genome shotgun (WGS) entry which is preliminary data.</text>
</comment>
<evidence type="ECO:0000313" key="2">
    <source>
        <dbReference type="EMBL" id="GAA0823455.1"/>
    </source>
</evidence>
<feature type="transmembrane region" description="Helical" evidence="1">
    <location>
        <begin position="12"/>
        <end position="28"/>
    </location>
</feature>
<keyword evidence="1" id="KW-0812">Transmembrane</keyword>
<keyword evidence="1" id="KW-0472">Membrane</keyword>
<protein>
    <submittedName>
        <fullName evidence="2">Uncharacterized protein</fullName>
    </submittedName>
</protein>
<gene>
    <name evidence="2" type="ORF">GCM10009111_33140</name>
</gene>
<proteinExistence type="predicted"/>
<reference evidence="2 3" key="1">
    <citation type="journal article" date="2019" name="Int. J. Syst. Evol. Microbiol.">
        <title>The Global Catalogue of Microorganisms (GCM) 10K type strain sequencing project: providing services to taxonomists for standard genome sequencing and annotation.</title>
        <authorList>
            <consortium name="The Broad Institute Genomics Platform"/>
            <consortium name="The Broad Institute Genome Sequencing Center for Infectious Disease"/>
            <person name="Wu L."/>
            <person name="Ma J."/>
        </authorList>
    </citation>
    <scope>NUCLEOTIDE SEQUENCE [LARGE SCALE GENOMIC DNA]</scope>
    <source>
        <strain evidence="2 3">JCM 15608</strain>
    </source>
</reference>
<dbReference type="Proteomes" id="UP001500021">
    <property type="component" value="Unassembled WGS sequence"/>
</dbReference>
<name>A0ABN1LAX6_9GAMM</name>
<organism evidence="2 3">
    <name type="scientific">Colwellia asteriadis</name>
    <dbReference type="NCBI Taxonomy" id="517723"/>
    <lineage>
        <taxon>Bacteria</taxon>
        <taxon>Pseudomonadati</taxon>
        <taxon>Pseudomonadota</taxon>
        <taxon>Gammaproteobacteria</taxon>
        <taxon>Alteromonadales</taxon>
        <taxon>Colwelliaceae</taxon>
        <taxon>Colwellia</taxon>
    </lineage>
</organism>
<evidence type="ECO:0000313" key="3">
    <source>
        <dbReference type="Proteomes" id="UP001500021"/>
    </source>
</evidence>
<accession>A0ABN1LAX6</accession>
<evidence type="ECO:0000256" key="1">
    <source>
        <dbReference type="SAM" id="Phobius"/>
    </source>
</evidence>
<sequence>MILNIKRKLFKLSPVSAVIMLLVIYFIFAAMTVMLYAGMFTLVSYIAFVSYKKTKHKKLEHTKQKN</sequence>
<keyword evidence="1" id="KW-1133">Transmembrane helix</keyword>
<dbReference type="EMBL" id="BAAAFA010000014">
    <property type="protein sequence ID" value="GAA0823455.1"/>
    <property type="molecule type" value="Genomic_DNA"/>
</dbReference>
<keyword evidence="3" id="KW-1185">Reference proteome</keyword>
<dbReference type="RefSeq" id="WP_343818933.1">
    <property type="nucleotide sequence ID" value="NZ_BAAAFA010000014.1"/>
</dbReference>